<dbReference type="Gene3D" id="3.40.50.300">
    <property type="entry name" value="P-loop containing nucleotide triphosphate hydrolases"/>
    <property type="match status" value="2"/>
</dbReference>
<gene>
    <name evidence="8" type="ORF">PC9H_004124</name>
</gene>
<comment type="caution">
    <text evidence="8">The sequence shown here is derived from an EMBL/GenBank/DDBJ whole genome shotgun (WGS) entry which is preliminary data.</text>
</comment>
<organism evidence="8 9">
    <name type="scientific">Pleurotus ostreatus</name>
    <name type="common">Oyster mushroom</name>
    <name type="synonym">White-rot fungus</name>
    <dbReference type="NCBI Taxonomy" id="5322"/>
    <lineage>
        <taxon>Eukaryota</taxon>
        <taxon>Fungi</taxon>
        <taxon>Dikarya</taxon>
        <taxon>Basidiomycota</taxon>
        <taxon>Agaricomycotina</taxon>
        <taxon>Agaricomycetes</taxon>
        <taxon>Agaricomycetidae</taxon>
        <taxon>Agaricales</taxon>
        <taxon>Pleurotineae</taxon>
        <taxon>Pleurotaceae</taxon>
        <taxon>Pleurotus</taxon>
    </lineage>
</organism>
<evidence type="ECO:0000259" key="7">
    <source>
        <dbReference type="PROSITE" id="PS51198"/>
    </source>
</evidence>
<feature type="region of interest" description="Disordered" evidence="6">
    <location>
        <begin position="2221"/>
        <end position="2266"/>
    </location>
</feature>
<dbReference type="GeneID" id="59373942"/>
<feature type="compositionally biased region" description="Acidic residues" evidence="6">
    <location>
        <begin position="1992"/>
        <end position="2006"/>
    </location>
</feature>
<name>A0A8H7DYM6_PLEOS</name>
<dbReference type="VEuPathDB" id="FungiDB:PC9H_004124"/>
<dbReference type="Pfam" id="PF00580">
    <property type="entry name" value="UvrD-helicase"/>
    <property type="match status" value="1"/>
</dbReference>
<reference evidence="8" key="1">
    <citation type="submission" date="2019-07" db="EMBL/GenBank/DDBJ databases">
        <authorList>
            <person name="Palmer J.M."/>
        </authorList>
    </citation>
    <scope>NUCLEOTIDE SEQUENCE</scope>
    <source>
        <strain evidence="8">PC9</strain>
    </source>
</reference>
<dbReference type="InterPro" id="IPR039904">
    <property type="entry name" value="TRANK1"/>
</dbReference>
<keyword evidence="3 5" id="KW-0347">Helicase</keyword>
<evidence type="ECO:0000313" key="8">
    <source>
        <dbReference type="EMBL" id="KAF7437286.1"/>
    </source>
</evidence>
<keyword evidence="9" id="KW-1185">Reference proteome</keyword>
<dbReference type="InterPro" id="IPR027417">
    <property type="entry name" value="P-loop_NTPase"/>
</dbReference>
<dbReference type="PROSITE" id="PS51198">
    <property type="entry name" value="UVRD_HELICASE_ATP_BIND"/>
    <property type="match status" value="1"/>
</dbReference>
<dbReference type="OrthoDB" id="3156807at2759"/>
<protein>
    <recommendedName>
        <fullName evidence="7">UvrD-like helicase ATP-binding domain-containing protein</fullName>
    </recommendedName>
</protein>
<dbReference type="GO" id="GO:0016787">
    <property type="term" value="F:hydrolase activity"/>
    <property type="evidence" value="ECO:0007669"/>
    <property type="project" value="UniProtKB-UniRule"/>
</dbReference>
<feature type="region of interest" description="Disordered" evidence="6">
    <location>
        <begin position="1975"/>
        <end position="2015"/>
    </location>
</feature>
<keyword evidence="4 5" id="KW-0067">ATP-binding</keyword>
<sequence>MMDPVRPSMAPVRKHLDPKFSSPSSFCTLEAAEDCIAELKIIATKNNIKEVIEGLLVCGVQAIALFLSSVETHHSTWLLDLFPAKPHLYCSSIFPVLLSQIGDLLCFNDFDNADRKDMVETRRMIKNAPEQFATLLSLEVPDAKGDGDLQTLEPEFGIKLTQRQRKQAKKKVKGTVVVDTKVFEDWGLPVPKSKMDAEDSANIILEELKEIWADYLHICAMPTFQLALRPIIFPAKPPSPARNTSPPTINEGQINVQAGELPVAISEVQPLKSALQFENVEGFGNWRVLISGRADGDLREARKKDRESFRIIMKKIRELSRGHFSEDNQKRLTGAGPEVPIFEAKMTRDSRLVYQIDCISDIDHDAEIQVIRVFGIYTHAQIAHSRFWDSLARHIGKKGKEYRDRCVYRLPQASKRDRVYDPASFPPREETDVITYDPLDLPKEDLDELHSLMILGKFITFSRPVWNSIIADLDTTFPFDLSPREMKIIECPASCYVLGRSGTGKTTTMLFKMVCVEASYDVMKATTRKPRQLFVTHSRVLATKVAEYFSKLTSSLNLASRSLQELKLHKDAVHQDIGMIDTEEEAAEVDLPPLFSQLKEQHFPLFITYTQLCAMLGADYTDKGFFTKRSGTLVTYDRFLKEYWAHFPQTLTKRLDPALVYSEIMGIIKGSEKTLTSPEWFLDHSAYMGLGHRAFSTFADNRATVYEIFLAYTKQKRANGDYDAADRSHDILQAIRNHDVPGSTIDYLYVDEVQDNLLIDALVLRSICSNPNGLFWAGDTAQTISVGSSFKFNELKALLYRIEKKRVKDSRLEPDKPASFQLAVNYRSHGGIVNCAHSVVQLIMRFWPDAIDALQPEHGVIDGPKPVFFNGWDRDTMRYEQFLFGASGQSIEFGAEQCILVRDENSKLRLREQVGDIGIIMTVYESKGLEFNDVLLYDFFEDSTVELSRWRVVLNALEGQSAPDVEARHVSVCAELKSLYVSVTRARKNVWIADCSDKGEPMRVYWTSNNLIQNCTPEDVPHLAVKSTKTEWANQGRSLFDNRRYYQAKHCYTRAEMPREAAVADAYFLRDQARKVRSRSTIKSEILAFESAYRLAAERFQGCALDPPNPRNRRQYFVNAADCFEIGGDYFRAAECYEHVEEFTKSCRLYRKAGKFVQAVDIINSHKGQMDTDVAESIMDVARLFYFTKHDLNCVLGHRSCRQGDSDEHCEHFGKARDLFSSAEEGLEYLEDRDLDVARATLMASIPGKLSEAAEIHLAEGRSLDAIRLFLQDERSDTAMRRASKSLLEGLWRQMSFGVSASEPNEERDTLLGFAASIDASALVLGEKLEISMFQTISRWATTRSITASKELLDLSLKLSVDKRPAATLLCLDHYFAQGSFTFDGLNAAGVAEILSHFIRYSEALCDVALNRDPCRSNSVRTLFGIKLSNENVLHIPRDTYLGSLVLDKRIRVLQPTEDGYLISNSILSTAFREALCQRLASRIREEEARCRGLAVFSPCLSFAISNECRRPNCTDEHRSADMFTKESYNQRLRIHLLQIYICHFLDDVENPKRNLTALKSFWTNRLYEAFNPPYQLLGTICAIDRTRIPNVDKLFAVARVWVRFLVYSLRHRDPPDPPFISNLMRNVDLACTLDRYQTDSYIFRTPCLMDPIERLPRDFVRMAGPNQRKPIVGDFLEYKYGRKPWSLFAGSVFLKTIIERRLYINLTVLCDFIESLCAALVIHNAYEYRRTLHGVVLPRSLIAKTLQVRIWEQESKRHVPFSIYTDSVISLLEPLFAGANRDIWHHPGSRNIFIAHADLCVCVIGYNVRVDRLRQQILRGITALRKDGRRFPWLYAHYVNATSWDGLARAFRQSISASPMDEMVKLVHAKENPGYVSSTIRNVRNVRYDNEDELWKLLEHTRLYPTSALSAAAAPFIPYKSIVANLPARKAGPIPPHATVLETPKDLVTAIDPPTDDRPAPAPIEADQTIQISNLSTPDSNPQPPAPQDQDGSDVDDDEAMEEPDNVPLEEMPEEQYVVNTSEETKAAKIIQAACRNWFNRRRKVTRDDGSNAALRHFYRASLEVAQKKEWTSALHRKMFLGPLVHTRLCLEGLHTHLRSHKEKTKLRLHIAQHEELDNLGPRLTLINTTFRAVQRLQKVLDPKNVLQEDASIEGIKATVTECETIVQKIAATLNVPSRVKEDLDIGIKGILKVAPPKKRKHKKVKPGLVMDDDIYYDDGFSATDSESEAEGGYTSDSQTPSSRSSQGSSGISEELLSGEVSGDV</sequence>
<evidence type="ECO:0000313" key="9">
    <source>
        <dbReference type="Proteomes" id="UP000623687"/>
    </source>
</evidence>
<accession>A0A8H7DYM6</accession>
<feature type="domain" description="UvrD-like helicase ATP-binding" evidence="7">
    <location>
        <begin position="478"/>
        <end position="829"/>
    </location>
</feature>
<dbReference type="SUPFAM" id="SSF52540">
    <property type="entry name" value="P-loop containing nucleoside triphosphate hydrolases"/>
    <property type="match status" value="1"/>
</dbReference>
<dbReference type="InterPro" id="IPR014016">
    <property type="entry name" value="UvrD-like_ATP-bd"/>
</dbReference>
<evidence type="ECO:0000256" key="3">
    <source>
        <dbReference type="ARBA" id="ARBA00022806"/>
    </source>
</evidence>
<evidence type="ECO:0000256" key="2">
    <source>
        <dbReference type="ARBA" id="ARBA00022801"/>
    </source>
</evidence>
<dbReference type="RefSeq" id="XP_036635185.1">
    <property type="nucleotide sequence ID" value="XM_036773712.1"/>
</dbReference>
<dbReference type="GO" id="GO:0005524">
    <property type="term" value="F:ATP binding"/>
    <property type="evidence" value="ECO:0007669"/>
    <property type="project" value="UniProtKB-UniRule"/>
</dbReference>
<proteinExistence type="predicted"/>
<evidence type="ECO:0000256" key="6">
    <source>
        <dbReference type="SAM" id="MobiDB-lite"/>
    </source>
</evidence>
<dbReference type="Proteomes" id="UP000623687">
    <property type="component" value="Unassembled WGS sequence"/>
</dbReference>
<dbReference type="GO" id="GO:0004386">
    <property type="term" value="F:helicase activity"/>
    <property type="evidence" value="ECO:0007669"/>
    <property type="project" value="UniProtKB-UniRule"/>
</dbReference>
<evidence type="ECO:0000256" key="5">
    <source>
        <dbReference type="PROSITE-ProRule" id="PRU00560"/>
    </source>
</evidence>
<evidence type="ECO:0000256" key="4">
    <source>
        <dbReference type="ARBA" id="ARBA00022840"/>
    </source>
</evidence>
<dbReference type="PANTHER" id="PTHR21529">
    <property type="entry name" value="MAMMARY TURMOR VIRUS RECEPTOR HOMOLOG 1, 2 MTVR1, 2"/>
    <property type="match status" value="1"/>
</dbReference>
<evidence type="ECO:0000256" key="1">
    <source>
        <dbReference type="ARBA" id="ARBA00022741"/>
    </source>
</evidence>
<keyword evidence="1 5" id="KW-0547">Nucleotide-binding</keyword>
<dbReference type="PANTHER" id="PTHR21529:SF4">
    <property type="entry name" value="TPR AND ANKYRIN REPEAT-CONTAINING PROTEIN 1"/>
    <property type="match status" value="1"/>
</dbReference>
<feature type="binding site" evidence="5">
    <location>
        <begin position="499"/>
        <end position="506"/>
    </location>
    <ligand>
        <name>ATP</name>
        <dbReference type="ChEBI" id="CHEBI:30616"/>
    </ligand>
</feature>
<feature type="compositionally biased region" description="Low complexity" evidence="6">
    <location>
        <begin position="2237"/>
        <end position="2266"/>
    </location>
</feature>
<dbReference type="EMBL" id="JACETU010000002">
    <property type="protein sequence ID" value="KAF7437286.1"/>
    <property type="molecule type" value="Genomic_DNA"/>
</dbReference>
<keyword evidence="2 5" id="KW-0378">Hydrolase</keyword>